<dbReference type="Proteomes" id="UP000032142">
    <property type="component" value="Unassembled WGS sequence"/>
</dbReference>
<evidence type="ECO:0000313" key="2">
    <source>
        <dbReference type="Proteomes" id="UP000032142"/>
    </source>
</evidence>
<dbReference type="PANTHER" id="PTHR34464:SF3">
    <property type="entry name" value="OS09G0376300 PROTEIN"/>
    <property type="match status" value="1"/>
</dbReference>
<dbReference type="AlphaFoldDB" id="A0A0B0P5X4"/>
<reference evidence="2" key="1">
    <citation type="submission" date="2014-09" db="EMBL/GenBank/DDBJ databases">
        <authorList>
            <person name="Mudge J."/>
            <person name="Ramaraj T."/>
            <person name="Lindquist I.E."/>
            <person name="Bharti A.K."/>
            <person name="Sundararajan A."/>
            <person name="Cameron C.T."/>
            <person name="Woodward J.E."/>
            <person name="May G.D."/>
            <person name="Brubaker C."/>
            <person name="Broadhvest J."/>
            <person name="Wilkins T.A."/>
        </authorList>
    </citation>
    <scope>NUCLEOTIDE SEQUENCE</scope>
    <source>
        <strain evidence="2">cv. AKA8401</strain>
    </source>
</reference>
<proteinExistence type="predicted"/>
<keyword evidence="1" id="KW-0436">Ligase</keyword>
<organism evidence="1 2">
    <name type="scientific">Gossypium arboreum</name>
    <name type="common">Tree cotton</name>
    <name type="synonym">Gossypium nanking</name>
    <dbReference type="NCBI Taxonomy" id="29729"/>
    <lineage>
        <taxon>Eukaryota</taxon>
        <taxon>Viridiplantae</taxon>
        <taxon>Streptophyta</taxon>
        <taxon>Embryophyta</taxon>
        <taxon>Tracheophyta</taxon>
        <taxon>Spermatophyta</taxon>
        <taxon>Magnoliopsida</taxon>
        <taxon>eudicotyledons</taxon>
        <taxon>Gunneridae</taxon>
        <taxon>Pentapetalae</taxon>
        <taxon>rosids</taxon>
        <taxon>malvids</taxon>
        <taxon>Malvales</taxon>
        <taxon>Malvaceae</taxon>
        <taxon>Malvoideae</taxon>
        <taxon>Gossypium</taxon>
    </lineage>
</organism>
<protein>
    <submittedName>
        <fullName evidence="1">DNA ligase</fullName>
    </submittedName>
</protein>
<dbReference type="GO" id="GO:0016874">
    <property type="term" value="F:ligase activity"/>
    <property type="evidence" value="ECO:0007669"/>
    <property type="project" value="UniProtKB-KW"/>
</dbReference>
<dbReference type="PANTHER" id="PTHR34464">
    <property type="entry name" value="OS09G0376300 PROTEIN"/>
    <property type="match status" value="1"/>
</dbReference>
<keyword evidence="2" id="KW-1185">Reference proteome</keyword>
<dbReference type="EMBL" id="KN420771">
    <property type="protein sequence ID" value="KHG22138.1"/>
    <property type="molecule type" value="Genomic_DNA"/>
</dbReference>
<evidence type="ECO:0000313" key="1">
    <source>
        <dbReference type="EMBL" id="KHG22138.1"/>
    </source>
</evidence>
<gene>
    <name evidence="1" type="ORF">F383_05781</name>
</gene>
<sequence>MAVSFPGFPWWFWGNSGNKEKQLVSNGSSLNSSDWGLGLREHETVKFPTKIASTKGKPNWQGNEERRVVDKEYDLVMVPSDGVHLSGYESDGPEWSIGWEEPHGPGFHGEDDDDGFAVLVPCYRPGCKELVESPNNQLLSAIKNLPTGFSSDFEAYMSKPILLGNIMEQVFMELHKCFDKSTMEEREATRCSNGYLPSRTTELTKSH</sequence>
<accession>A0A0B0P5X4</accession>
<name>A0A0B0P5X4_GOSAR</name>